<keyword evidence="4" id="KW-0456">Lyase</keyword>
<dbReference type="GO" id="GO:0016102">
    <property type="term" value="P:diterpenoid biosynthetic process"/>
    <property type="evidence" value="ECO:0007669"/>
    <property type="project" value="TreeGrafter"/>
</dbReference>
<keyword evidence="7" id="KW-1185">Reference proteome</keyword>
<dbReference type="InterPro" id="IPR008949">
    <property type="entry name" value="Isoprenoid_synthase_dom_sf"/>
</dbReference>
<comment type="cofactor">
    <cofactor evidence="1">
        <name>Mg(2+)</name>
        <dbReference type="ChEBI" id="CHEBI:18420"/>
    </cofactor>
</comment>
<evidence type="ECO:0000256" key="4">
    <source>
        <dbReference type="ARBA" id="ARBA00023239"/>
    </source>
</evidence>
<feature type="domain" description="Terpene synthase metal-binding" evidence="5">
    <location>
        <begin position="27"/>
        <end position="133"/>
    </location>
</feature>
<reference evidence="6" key="2">
    <citation type="submission" date="2018-05" db="EMBL/GenBank/DDBJ databases">
        <title>OmerRS3 (Oryza meridionalis Reference Sequence Version 3).</title>
        <authorList>
            <person name="Zhang J."/>
            <person name="Kudrna D."/>
            <person name="Lee S."/>
            <person name="Talag J."/>
            <person name="Welchert J."/>
            <person name="Wing R.A."/>
        </authorList>
    </citation>
    <scope>NUCLEOTIDE SEQUENCE [LARGE SCALE GENOMIC DNA]</scope>
    <source>
        <strain evidence="6">cv. OR44</strain>
    </source>
</reference>
<evidence type="ECO:0000256" key="3">
    <source>
        <dbReference type="ARBA" id="ARBA00022842"/>
    </source>
</evidence>
<dbReference type="PANTHER" id="PTHR31739">
    <property type="entry name" value="ENT-COPALYL DIPHOSPHATE SYNTHASE, CHLOROPLASTIC"/>
    <property type="match status" value="1"/>
</dbReference>
<keyword evidence="2" id="KW-0479">Metal-binding</keyword>
<dbReference type="STRING" id="40149.A0A0E0CMA0"/>
<proteinExistence type="predicted"/>
<evidence type="ECO:0000313" key="7">
    <source>
        <dbReference type="Proteomes" id="UP000008021"/>
    </source>
</evidence>
<reference evidence="6" key="1">
    <citation type="submission" date="2015-04" db="UniProtKB">
        <authorList>
            <consortium name="EnsemblPlants"/>
        </authorList>
    </citation>
    <scope>IDENTIFICATION</scope>
</reference>
<dbReference type="GO" id="GO:0010333">
    <property type="term" value="F:terpene synthase activity"/>
    <property type="evidence" value="ECO:0007669"/>
    <property type="project" value="InterPro"/>
</dbReference>
<accession>A0A0E0CMA0</accession>
<dbReference type="AlphaFoldDB" id="A0A0E0CMA0"/>
<name>A0A0E0CMA0_9ORYZ</name>
<dbReference type="PANTHER" id="PTHR31739:SF3">
    <property type="entry name" value="ENT-KAUR-16-ENE SYNTHASE, CHLOROPLASTIC"/>
    <property type="match status" value="1"/>
</dbReference>
<dbReference type="GO" id="GO:0000287">
    <property type="term" value="F:magnesium ion binding"/>
    <property type="evidence" value="ECO:0007669"/>
    <property type="project" value="InterPro"/>
</dbReference>
<dbReference type="Proteomes" id="UP000008021">
    <property type="component" value="Chromosome 2"/>
</dbReference>
<dbReference type="EnsemblPlants" id="OMERI02G20960.3">
    <property type="protein sequence ID" value="OMERI02G20960.3"/>
    <property type="gene ID" value="OMERI02G20960"/>
</dbReference>
<dbReference type="Gene3D" id="1.10.600.10">
    <property type="entry name" value="Farnesyl Diphosphate Synthase"/>
    <property type="match status" value="1"/>
</dbReference>
<dbReference type="InterPro" id="IPR005630">
    <property type="entry name" value="Terpene_synthase_metal-bd"/>
</dbReference>
<evidence type="ECO:0000313" key="6">
    <source>
        <dbReference type="EnsemblPlants" id="OMERI02G20960.3"/>
    </source>
</evidence>
<dbReference type="SUPFAM" id="SSF48576">
    <property type="entry name" value="Terpenoid synthases"/>
    <property type="match status" value="1"/>
</dbReference>
<evidence type="ECO:0000256" key="1">
    <source>
        <dbReference type="ARBA" id="ARBA00001946"/>
    </source>
</evidence>
<dbReference type="Gramene" id="OMERI02G20960.3">
    <property type="protein sequence ID" value="OMERI02G20960.3"/>
    <property type="gene ID" value="OMERI02G20960"/>
</dbReference>
<dbReference type="Pfam" id="PF03936">
    <property type="entry name" value="Terpene_synth_C"/>
    <property type="match status" value="1"/>
</dbReference>
<dbReference type="InterPro" id="IPR050148">
    <property type="entry name" value="Terpene_synthase-like"/>
</dbReference>
<keyword evidence="3" id="KW-0460">Magnesium</keyword>
<sequence length="215" mass="24935">MSDARISWAKTALLTSVVDDFFDDQKKNKKTSYINGEWLDMLRCMMTEAEWQRSQYVPTFEEYMECGVTSLTHGATVISGMFFIGVKLTDDIIKHQEYNEVFRLVGTCSRLLNDIRGIEREAMDGKLTNGVSLVALVVACRYKRLKWKRVDTARRKLLKLVLREGAIPRPCKQLFWNWKMCKNLHLFYYRTDGFSSPKMVSAVNAIIKEPLELGR</sequence>
<protein>
    <recommendedName>
        <fullName evidence="5">Terpene synthase metal-binding domain-containing protein</fullName>
    </recommendedName>
</protein>
<organism evidence="6">
    <name type="scientific">Oryza meridionalis</name>
    <dbReference type="NCBI Taxonomy" id="40149"/>
    <lineage>
        <taxon>Eukaryota</taxon>
        <taxon>Viridiplantae</taxon>
        <taxon>Streptophyta</taxon>
        <taxon>Embryophyta</taxon>
        <taxon>Tracheophyta</taxon>
        <taxon>Spermatophyta</taxon>
        <taxon>Magnoliopsida</taxon>
        <taxon>Liliopsida</taxon>
        <taxon>Poales</taxon>
        <taxon>Poaceae</taxon>
        <taxon>BOP clade</taxon>
        <taxon>Oryzoideae</taxon>
        <taxon>Oryzeae</taxon>
        <taxon>Oryzinae</taxon>
        <taxon>Oryza</taxon>
    </lineage>
</organism>
<evidence type="ECO:0000259" key="5">
    <source>
        <dbReference type="Pfam" id="PF03936"/>
    </source>
</evidence>
<evidence type="ECO:0000256" key="2">
    <source>
        <dbReference type="ARBA" id="ARBA00022723"/>
    </source>
</evidence>